<name>A0A8J7Z6R7_9CYAN</name>
<organism evidence="8 9">
    <name type="scientific">Myxacorys almedinensis A</name>
    <dbReference type="NCBI Taxonomy" id="2690445"/>
    <lineage>
        <taxon>Bacteria</taxon>
        <taxon>Bacillati</taxon>
        <taxon>Cyanobacteriota</taxon>
        <taxon>Cyanophyceae</taxon>
        <taxon>Leptolyngbyales</taxon>
        <taxon>Leptolyngbyaceae</taxon>
        <taxon>Myxacorys</taxon>
        <taxon>Myxacorys almedinensis</taxon>
    </lineage>
</organism>
<evidence type="ECO:0000256" key="6">
    <source>
        <dbReference type="ARBA" id="ARBA00049417"/>
    </source>
</evidence>
<dbReference type="InterPro" id="IPR003607">
    <property type="entry name" value="HD/PDEase_dom"/>
</dbReference>
<dbReference type="SMART" id="SM00471">
    <property type="entry name" value="HDc"/>
    <property type="match status" value="1"/>
</dbReference>
<dbReference type="EMBL" id="WVIE01000004">
    <property type="protein sequence ID" value="NDJ16515.1"/>
    <property type="molecule type" value="Genomic_DNA"/>
</dbReference>
<sequence>MRESPKLFRPKYPKAEFANAPVSSEPQFSDEFQPLRERVIAWLKLNVPETRLRHILRVERMSIELAIRHHLDPEKAAIAGLMHDLAKFFKPDRLLQMARDEGLELDPIDELNPHLLHADIGAVVARDEFGIHDLDILDAIRNHTLGRPQMSLLSCVVYLADGLEPGRGNTPELEELRRLSRQDLIEATWKSADSSVKHLIHARHLIHPRTVHTRNWFLQTATQRPRKSSYP</sequence>
<evidence type="ECO:0000313" key="9">
    <source>
        <dbReference type="Proteomes" id="UP000646053"/>
    </source>
</evidence>
<keyword evidence="9" id="KW-1185">Reference proteome</keyword>
<evidence type="ECO:0000313" key="8">
    <source>
        <dbReference type="EMBL" id="NDJ16515.1"/>
    </source>
</evidence>
<keyword evidence="3" id="KW-0547">Nucleotide-binding</keyword>
<dbReference type="NCBIfam" id="TIGR00488">
    <property type="entry name" value="bis(5'-nucleosyl)-tetraphosphatase (symmetrical) YqeK"/>
    <property type="match status" value="1"/>
</dbReference>
<dbReference type="GO" id="GO:0008803">
    <property type="term" value="F:bis(5'-nucleosyl)-tetraphosphatase (symmetrical) activity"/>
    <property type="evidence" value="ECO:0007669"/>
    <property type="project" value="UniProtKB-EC"/>
</dbReference>
<dbReference type="EC" id="3.6.1.41" evidence="1"/>
<dbReference type="SUPFAM" id="SSF109604">
    <property type="entry name" value="HD-domain/PDEase-like"/>
    <property type="match status" value="1"/>
</dbReference>
<dbReference type="GO" id="GO:0046872">
    <property type="term" value="F:metal ion binding"/>
    <property type="evidence" value="ECO:0007669"/>
    <property type="project" value="UniProtKB-KW"/>
</dbReference>
<evidence type="ECO:0000256" key="5">
    <source>
        <dbReference type="ARBA" id="ARBA00023004"/>
    </source>
</evidence>
<accession>A0A8J7Z6R7</accession>
<feature type="domain" description="HD" evidence="7">
    <location>
        <begin position="51"/>
        <end position="166"/>
    </location>
</feature>
<dbReference type="PANTHER" id="PTHR35795:SF1">
    <property type="entry name" value="BIS(5'-NUCLEOSYL)-TETRAPHOSPHATASE, SYMMETRICAL"/>
    <property type="match status" value="1"/>
</dbReference>
<dbReference type="Gene3D" id="1.10.3210.10">
    <property type="entry name" value="Hypothetical protein af1432"/>
    <property type="match status" value="1"/>
</dbReference>
<comment type="catalytic activity">
    <reaction evidence="6">
        <text>P(1),P(4)-bis(5'-adenosyl) tetraphosphate + H2O = 2 ADP + 2 H(+)</text>
        <dbReference type="Rhea" id="RHEA:24252"/>
        <dbReference type="ChEBI" id="CHEBI:15377"/>
        <dbReference type="ChEBI" id="CHEBI:15378"/>
        <dbReference type="ChEBI" id="CHEBI:58141"/>
        <dbReference type="ChEBI" id="CHEBI:456216"/>
        <dbReference type="EC" id="3.6.1.41"/>
    </reaction>
</comment>
<evidence type="ECO:0000259" key="7">
    <source>
        <dbReference type="PROSITE" id="PS51831"/>
    </source>
</evidence>
<dbReference type="PROSITE" id="PS51831">
    <property type="entry name" value="HD"/>
    <property type="match status" value="1"/>
</dbReference>
<protein>
    <recommendedName>
        <fullName evidence="1">bis(5'-nucleosyl)-tetraphosphatase (symmetrical)</fullName>
        <ecNumber evidence="1">3.6.1.41</ecNumber>
    </recommendedName>
</protein>
<comment type="caution">
    <text evidence="8">The sequence shown here is derived from an EMBL/GenBank/DDBJ whole genome shotgun (WGS) entry which is preliminary data.</text>
</comment>
<dbReference type="RefSeq" id="WP_162422040.1">
    <property type="nucleotide sequence ID" value="NZ_WVIE01000004.1"/>
</dbReference>
<evidence type="ECO:0000256" key="1">
    <source>
        <dbReference type="ARBA" id="ARBA00012506"/>
    </source>
</evidence>
<dbReference type="Proteomes" id="UP000646053">
    <property type="component" value="Unassembled WGS sequence"/>
</dbReference>
<gene>
    <name evidence="8" type="ORF">GS601_04280</name>
</gene>
<keyword evidence="5" id="KW-0408">Iron</keyword>
<dbReference type="InterPro" id="IPR051094">
    <property type="entry name" value="Diverse_Catalytic_Enzymes"/>
</dbReference>
<reference evidence="8" key="1">
    <citation type="submission" date="2019-12" db="EMBL/GenBank/DDBJ databases">
        <title>High-Quality draft genome sequences of three cyanobacteria isolated from the limestone walls of the Old Cathedral of Coimbra.</title>
        <authorList>
            <person name="Tiago I."/>
            <person name="Soares F."/>
            <person name="Portugal A."/>
        </authorList>
    </citation>
    <scope>NUCLEOTIDE SEQUENCE</scope>
    <source>
        <strain evidence="8">A</strain>
    </source>
</reference>
<keyword evidence="2" id="KW-0479">Metal-binding</keyword>
<dbReference type="AlphaFoldDB" id="A0A8J7Z6R7"/>
<keyword evidence="4" id="KW-0378">Hydrolase</keyword>
<dbReference type="InterPro" id="IPR005249">
    <property type="entry name" value="YqeK"/>
</dbReference>
<dbReference type="Pfam" id="PF01966">
    <property type="entry name" value="HD"/>
    <property type="match status" value="1"/>
</dbReference>
<evidence type="ECO:0000256" key="2">
    <source>
        <dbReference type="ARBA" id="ARBA00022723"/>
    </source>
</evidence>
<dbReference type="InterPro" id="IPR006674">
    <property type="entry name" value="HD_domain"/>
</dbReference>
<dbReference type="PANTHER" id="PTHR35795">
    <property type="entry name" value="SLR1885 PROTEIN"/>
    <property type="match status" value="1"/>
</dbReference>
<dbReference type="CDD" id="cd00077">
    <property type="entry name" value="HDc"/>
    <property type="match status" value="1"/>
</dbReference>
<proteinExistence type="predicted"/>
<evidence type="ECO:0000256" key="3">
    <source>
        <dbReference type="ARBA" id="ARBA00022741"/>
    </source>
</evidence>
<dbReference type="GO" id="GO:0000166">
    <property type="term" value="F:nucleotide binding"/>
    <property type="evidence" value="ECO:0007669"/>
    <property type="project" value="UniProtKB-KW"/>
</dbReference>
<evidence type="ECO:0000256" key="4">
    <source>
        <dbReference type="ARBA" id="ARBA00022801"/>
    </source>
</evidence>